<comment type="caution">
    <text evidence="10">The sequence shown here is derived from an EMBL/GenBank/DDBJ whole genome shotgun (WGS) entry which is preliminary data.</text>
</comment>
<comment type="similarity">
    <text evidence="1 6 7">Belongs to the peptidase S8 family.</text>
</comment>
<evidence type="ECO:0000256" key="7">
    <source>
        <dbReference type="RuleBase" id="RU003355"/>
    </source>
</evidence>
<dbReference type="PROSITE" id="PS00137">
    <property type="entry name" value="SUBTILASE_HIS"/>
    <property type="match status" value="1"/>
</dbReference>
<feature type="domain" description="Csp protease B prodomain" evidence="9">
    <location>
        <begin position="5"/>
        <end position="101"/>
    </location>
</feature>
<keyword evidence="4 6" id="KW-0720">Serine protease</keyword>
<proteinExistence type="inferred from homology"/>
<dbReference type="AlphaFoldDB" id="A0A923LMR1"/>
<evidence type="ECO:0000256" key="6">
    <source>
        <dbReference type="PROSITE-ProRule" id="PRU01240"/>
    </source>
</evidence>
<dbReference type="InterPro" id="IPR000209">
    <property type="entry name" value="Peptidase_S8/S53_dom"/>
</dbReference>
<evidence type="ECO:0000259" key="9">
    <source>
        <dbReference type="Pfam" id="PF18425"/>
    </source>
</evidence>
<dbReference type="InterPro" id="IPR023827">
    <property type="entry name" value="Peptidase_S8_Asp-AS"/>
</dbReference>
<dbReference type="InterPro" id="IPR022398">
    <property type="entry name" value="Peptidase_S8_His-AS"/>
</dbReference>
<evidence type="ECO:0000313" key="11">
    <source>
        <dbReference type="Proteomes" id="UP000606720"/>
    </source>
</evidence>
<dbReference type="InterPro" id="IPR036852">
    <property type="entry name" value="Peptidase_S8/S53_dom_sf"/>
</dbReference>
<feature type="active site" description="Charge relay system" evidence="5 6">
    <location>
        <position position="541"/>
    </location>
</feature>
<dbReference type="InterPro" id="IPR041365">
    <property type="entry name" value="CspB_prodomain"/>
</dbReference>
<dbReference type="Pfam" id="PF00082">
    <property type="entry name" value="Peptidase_S8"/>
    <property type="match status" value="2"/>
</dbReference>
<reference evidence="10" key="1">
    <citation type="submission" date="2020-08" db="EMBL/GenBank/DDBJ databases">
        <title>Genome public.</title>
        <authorList>
            <person name="Liu C."/>
            <person name="Sun Q."/>
        </authorList>
    </citation>
    <scope>NUCLEOTIDE SEQUENCE</scope>
    <source>
        <strain evidence="10">BX1005</strain>
    </source>
</reference>
<dbReference type="PROSITE" id="PS51892">
    <property type="entry name" value="SUBTILASE"/>
    <property type="match status" value="1"/>
</dbReference>
<protein>
    <submittedName>
        <fullName evidence="10">S8 family peptidase</fullName>
    </submittedName>
</protein>
<evidence type="ECO:0000256" key="2">
    <source>
        <dbReference type="ARBA" id="ARBA00022670"/>
    </source>
</evidence>
<dbReference type="GO" id="GO:0006508">
    <property type="term" value="P:proteolysis"/>
    <property type="evidence" value="ECO:0007669"/>
    <property type="project" value="UniProtKB-KW"/>
</dbReference>
<dbReference type="RefSeq" id="WP_186866030.1">
    <property type="nucleotide sequence ID" value="NZ_JACOPH010000001.1"/>
</dbReference>
<dbReference type="EMBL" id="JACOPH010000001">
    <property type="protein sequence ID" value="MBC5713021.1"/>
    <property type="molecule type" value="Genomic_DNA"/>
</dbReference>
<dbReference type="Gene3D" id="3.30.70.2980">
    <property type="match status" value="1"/>
</dbReference>
<organism evidence="10 11">
    <name type="scientific">Roseburia zhanii</name>
    <dbReference type="NCBI Taxonomy" id="2763064"/>
    <lineage>
        <taxon>Bacteria</taxon>
        <taxon>Bacillati</taxon>
        <taxon>Bacillota</taxon>
        <taxon>Clostridia</taxon>
        <taxon>Lachnospirales</taxon>
        <taxon>Lachnospiraceae</taxon>
        <taxon>Roseburia</taxon>
    </lineage>
</organism>
<dbReference type="PANTHER" id="PTHR43806">
    <property type="entry name" value="PEPTIDASE S8"/>
    <property type="match status" value="1"/>
</dbReference>
<feature type="active site" description="Charge relay system" evidence="5 6">
    <location>
        <position position="228"/>
    </location>
</feature>
<evidence type="ECO:0000313" key="10">
    <source>
        <dbReference type="EMBL" id="MBC5713021.1"/>
    </source>
</evidence>
<dbReference type="PROSITE" id="PS00136">
    <property type="entry name" value="SUBTILASE_ASP"/>
    <property type="match status" value="1"/>
</dbReference>
<dbReference type="PROSITE" id="PS00138">
    <property type="entry name" value="SUBTILASE_SER"/>
    <property type="match status" value="1"/>
</dbReference>
<dbReference type="Proteomes" id="UP000606720">
    <property type="component" value="Unassembled WGS sequence"/>
</dbReference>
<feature type="domain" description="Peptidase S8/S53" evidence="8">
    <location>
        <begin position="476"/>
        <end position="597"/>
    </location>
</feature>
<dbReference type="PIRSF" id="PIRSF037894">
    <property type="entry name" value="Subtilisin_rel_CspABC"/>
    <property type="match status" value="1"/>
</dbReference>
<dbReference type="Gene3D" id="3.40.50.200">
    <property type="entry name" value="Peptidase S8/S53 domain"/>
    <property type="match status" value="1"/>
</dbReference>
<dbReference type="InterPro" id="IPR015500">
    <property type="entry name" value="Peptidase_S8_subtilisin-rel"/>
</dbReference>
<evidence type="ECO:0000256" key="1">
    <source>
        <dbReference type="ARBA" id="ARBA00011073"/>
    </source>
</evidence>
<dbReference type="Pfam" id="PF18425">
    <property type="entry name" value="CspB_prodomain"/>
    <property type="match status" value="1"/>
</dbReference>
<keyword evidence="2 6" id="KW-0645">Protease</keyword>
<dbReference type="InterPro" id="IPR017310">
    <property type="entry name" value="Pept_S8A_subtilisin_clostridia"/>
</dbReference>
<dbReference type="InterPro" id="IPR050131">
    <property type="entry name" value="Peptidase_S8_subtilisin-like"/>
</dbReference>
<accession>A0A923LMR1</accession>
<keyword evidence="3 6" id="KW-0378">Hydrolase</keyword>
<name>A0A923LMR1_9FIRM</name>
<feature type="active site" description="Charge relay system" evidence="5 6">
    <location>
        <position position="142"/>
    </location>
</feature>
<dbReference type="CDD" id="cd07478">
    <property type="entry name" value="Peptidases_S8_CspA-like"/>
    <property type="match status" value="1"/>
</dbReference>
<feature type="domain" description="Peptidase S8/S53" evidence="8">
    <location>
        <begin position="133"/>
        <end position="344"/>
    </location>
</feature>
<evidence type="ECO:0000259" key="8">
    <source>
        <dbReference type="Pfam" id="PF00082"/>
    </source>
</evidence>
<dbReference type="PANTHER" id="PTHR43806:SF11">
    <property type="entry name" value="CEREVISIN-RELATED"/>
    <property type="match status" value="1"/>
</dbReference>
<dbReference type="Gene3D" id="2.60.120.1290">
    <property type="match status" value="1"/>
</dbReference>
<keyword evidence="11" id="KW-1185">Reference proteome</keyword>
<evidence type="ECO:0000256" key="5">
    <source>
        <dbReference type="PIRSR" id="PIRSR615500-1"/>
    </source>
</evidence>
<evidence type="ECO:0000256" key="4">
    <source>
        <dbReference type="ARBA" id="ARBA00022825"/>
    </source>
</evidence>
<gene>
    <name evidence="10" type="ORF">H8S17_02150</name>
</gene>
<dbReference type="SUPFAM" id="SSF52743">
    <property type="entry name" value="Subtilisin-like"/>
    <property type="match status" value="1"/>
</dbReference>
<dbReference type="InterPro" id="IPR034045">
    <property type="entry name" value="Pep_S8_CspA-like"/>
</dbReference>
<dbReference type="InterPro" id="IPR023828">
    <property type="entry name" value="Peptidase_S8_Ser-AS"/>
</dbReference>
<evidence type="ECO:0000256" key="3">
    <source>
        <dbReference type="ARBA" id="ARBA00022801"/>
    </source>
</evidence>
<dbReference type="GO" id="GO:0004252">
    <property type="term" value="F:serine-type endopeptidase activity"/>
    <property type="evidence" value="ECO:0007669"/>
    <property type="project" value="UniProtKB-UniRule"/>
</dbReference>
<dbReference type="PRINTS" id="PR00723">
    <property type="entry name" value="SUBTILISIN"/>
</dbReference>
<sequence length="608" mass="66409">MHNAKIENLFNLALDATPAEREQSLNLGTGYFPLEQSWEVIVRFVGNGLQQVAGLLVMQGYAAYIHKITELDNSYAILRLPESMIKVVADLDEIIYMEKPKRLFFAVDTAKRASCITAVQTADQVGAGLHLSGRGCIVAVIDSGIDYTHPDFCKEDGTTRIAALWDQTLDAAVLNEAKTEQNEQITYAPPEGFSDGVLFTEEMIDLALSASGRMQQEKIVPSRDTSGHGTHVTGIAAGNGRASMGRYRGVAYEAELLIVKLGTPEETSFPKTTELMKAVDFCIRFAEAQKKPVAVNLSFGNNYGSHSGTSLVETFLNDMANHHQCSIITGTGNEGAGISHYQDQIKSGEVQQIEFAVSSYETKLNLQLWKQYQDEIQIELFLPDGRSSGVIFGQGTVRIEFAEMELLIFYGEPVPYSMYQEIYMDFIPGEDYLPSGIYTIRLTAGSIAEGIYDLWLPSGGVLNQGTGFLYPSEIRTLTIPSTAAKLISVAAYDSDTDSVAAFSGRGYTAWTNQVKPDLAAPGVRIMSASVNGGYTVRSGTSMAAPFVTGSAALLMEWGIVQRNDLFLYGEKVKAYLIKGAKRLPALREYPNPQVGWGVLCIAQSIPQE</sequence>